<feature type="transmembrane region" description="Helical" evidence="6">
    <location>
        <begin position="141"/>
        <end position="163"/>
    </location>
</feature>
<feature type="transmembrane region" description="Helical" evidence="6">
    <location>
        <begin position="78"/>
        <end position="100"/>
    </location>
</feature>
<feature type="transmembrane region" description="Helical" evidence="6">
    <location>
        <begin position="296"/>
        <end position="316"/>
    </location>
</feature>
<dbReference type="InterPro" id="IPR050833">
    <property type="entry name" value="Poly_Biosynth_Transport"/>
</dbReference>
<dbReference type="PANTHER" id="PTHR30250:SF11">
    <property type="entry name" value="O-ANTIGEN TRANSPORTER-RELATED"/>
    <property type="match status" value="1"/>
</dbReference>
<feature type="transmembrane region" description="Helical" evidence="6">
    <location>
        <begin position="210"/>
        <end position="231"/>
    </location>
</feature>
<feature type="transmembrane region" description="Helical" evidence="6">
    <location>
        <begin position="357"/>
        <end position="377"/>
    </location>
</feature>
<feature type="transmembrane region" description="Helical" evidence="6">
    <location>
        <begin position="169"/>
        <end position="189"/>
    </location>
</feature>
<name>A0ABU1Z5B5_9BURK</name>
<dbReference type="InterPro" id="IPR002797">
    <property type="entry name" value="Polysacc_synth"/>
</dbReference>
<feature type="transmembrane region" description="Helical" evidence="6">
    <location>
        <begin position="251"/>
        <end position="275"/>
    </location>
</feature>
<keyword evidence="8" id="KW-1185">Reference proteome</keyword>
<feature type="transmembrane region" description="Helical" evidence="6">
    <location>
        <begin position="328"/>
        <end position="350"/>
    </location>
</feature>
<evidence type="ECO:0000313" key="8">
    <source>
        <dbReference type="Proteomes" id="UP001180536"/>
    </source>
</evidence>
<dbReference type="PANTHER" id="PTHR30250">
    <property type="entry name" value="PST FAMILY PREDICTED COLANIC ACID TRANSPORTER"/>
    <property type="match status" value="1"/>
</dbReference>
<feature type="transmembrane region" description="Helical" evidence="6">
    <location>
        <begin position="439"/>
        <end position="460"/>
    </location>
</feature>
<evidence type="ECO:0000313" key="7">
    <source>
        <dbReference type="EMBL" id="MDR7295805.1"/>
    </source>
</evidence>
<sequence>MNKRSILGFAVGPIGAAALGFISLPLSTWLFAPEDVGRISMLQTATAIGTVIFTLGLDQSFVRQYHLRQDHGTLLRTATWPGLTLLLLTALLLMAASPGFLSRQMYGVDSACLSAITLTGVIAAFMSRFSSLVLRMKERGLAFSMSQLLPKLLYVACLGLLMLDEARNFNQLLLAQTVSLVAASTIFGWNTRRAWAQVDSPPADAPAFSGLLKLLRYGIPMMAAGLAYWTLEAIDKVMLRTLSNFSELGHYSVAMGVASVAATLSTIFTTMWVPTAFKWAAEPDCAGRIAVLQHKLVAVAVLMVSVAGALSFTLNWLLPASYGPVRELLVLCMLPSLFYAVSEVTGIGAAIAHRSSLVLLSAAVTAAVNVGLNFWFIPLWGARGAAAATALSFFLMLVLRTETSVRSWQRLPRVRVYLPLALACVAALIHAYAVAVHPAAVQALWMLLLASAAWWYRAALSETFRQFLRREKLAN</sequence>
<keyword evidence="3 6" id="KW-0812">Transmembrane</keyword>
<evidence type="ECO:0000256" key="6">
    <source>
        <dbReference type="SAM" id="Phobius"/>
    </source>
</evidence>
<feature type="transmembrane region" description="Helical" evidence="6">
    <location>
        <begin position="383"/>
        <end position="402"/>
    </location>
</feature>
<dbReference type="RefSeq" id="WP_310342560.1">
    <property type="nucleotide sequence ID" value="NZ_JAVDXQ010000001.1"/>
</dbReference>
<protein>
    <submittedName>
        <fullName evidence="7">O-antigen/teichoic acid export membrane protein</fullName>
    </submittedName>
</protein>
<comment type="subcellular location">
    <subcellularLocation>
        <location evidence="1">Cell membrane</location>
        <topology evidence="1">Multi-pass membrane protein</topology>
    </subcellularLocation>
</comment>
<evidence type="ECO:0000256" key="1">
    <source>
        <dbReference type="ARBA" id="ARBA00004651"/>
    </source>
</evidence>
<reference evidence="7 8" key="1">
    <citation type="submission" date="2023-07" db="EMBL/GenBank/DDBJ databases">
        <title>Sorghum-associated microbial communities from plants grown in Nebraska, USA.</title>
        <authorList>
            <person name="Schachtman D."/>
        </authorList>
    </citation>
    <scope>NUCLEOTIDE SEQUENCE [LARGE SCALE GENOMIC DNA]</scope>
    <source>
        <strain evidence="7 8">BE310</strain>
    </source>
</reference>
<evidence type="ECO:0000256" key="2">
    <source>
        <dbReference type="ARBA" id="ARBA00022475"/>
    </source>
</evidence>
<accession>A0ABU1Z5B5</accession>
<dbReference type="EMBL" id="JAVDXQ010000001">
    <property type="protein sequence ID" value="MDR7295805.1"/>
    <property type="molecule type" value="Genomic_DNA"/>
</dbReference>
<evidence type="ECO:0000256" key="4">
    <source>
        <dbReference type="ARBA" id="ARBA00022989"/>
    </source>
</evidence>
<keyword evidence="4 6" id="KW-1133">Transmembrane helix</keyword>
<feature type="transmembrane region" description="Helical" evidence="6">
    <location>
        <begin position="7"/>
        <end position="32"/>
    </location>
</feature>
<evidence type="ECO:0000256" key="5">
    <source>
        <dbReference type="ARBA" id="ARBA00023136"/>
    </source>
</evidence>
<proteinExistence type="predicted"/>
<comment type="caution">
    <text evidence="7">The sequence shown here is derived from an EMBL/GenBank/DDBJ whole genome shotgun (WGS) entry which is preliminary data.</text>
</comment>
<organism evidence="7 8">
    <name type="scientific">Pelomonas aquatica</name>
    <dbReference type="NCBI Taxonomy" id="431058"/>
    <lineage>
        <taxon>Bacteria</taxon>
        <taxon>Pseudomonadati</taxon>
        <taxon>Pseudomonadota</taxon>
        <taxon>Betaproteobacteria</taxon>
        <taxon>Burkholderiales</taxon>
        <taxon>Sphaerotilaceae</taxon>
        <taxon>Roseateles</taxon>
    </lineage>
</organism>
<keyword evidence="2" id="KW-1003">Cell membrane</keyword>
<evidence type="ECO:0000256" key="3">
    <source>
        <dbReference type="ARBA" id="ARBA00022692"/>
    </source>
</evidence>
<dbReference type="Pfam" id="PF01943">
    <property type="entry name" value="Polysacc_synt"/>
    <property type="match status" value="1"/>
</dbReference>
<keyword evidence="5 6" id="KW-0472">Membrane</keyword>
<gene>
    <name evidence="7" type="ORF">J2X16_001126</name>
</gene>
<feature type="transmembrane region" description="Helical" evidence="6">
    <location>
        <begin position="38"/>
        <end position="57"/>
    </location>
</feature>
<dbReference type="Proteomes" id="UP001180536">
    <property type="component" value="Unassembled WGS sequence"/>
</dbReference>
<feature type="transmembrane region" description="Helical" evidence="6">
    <location>
        <begin position="414"/>
        <end position="433"/>
    </location>
</feature>
<feature type="transmembrane region" description="Helical" evidence="6">
    <location>
        <begin position="106"/>
        <end position="129"/>
    </location>
</feature>